<evidence type="ECO:0000256" key="8">
    <source>
        <dbReference type="SAM" id="Coils"/>
    </source>
</evidence>
<feature type="coiled-coil region" evidence="8">
    <location>
        <begin position="1463"/>
        <end position="1490"/>
    </location>
</feature>
<feature type="region of interest" description="Disordered" evidence="9">
    <location>
        <begin position="477"/>
        <end position="502"/>
    </location>
</feature>
<dbReference type="Proteomes" id="UP000694393">
    <property type="component" value="Unplaced"/>
</dbReference>
<evidence type="ECO:0000256" key="7">
    <source>
        <dbReference type="PROSITE-ProRule" id="PRU00637"/>
    </source>
</evidence>
<dbReference type="Ensembl" id="ENSPCET00000008319.1">
    <property type="protein sequence ID" value="ENSPCEP00000008037.1"/>
    <property type="gene ID" value="ENSPCEG00000006463.1"/>
</dbReference>
<feature type="compositionally biased region" description="Polar residues" evidence="9">
    <location>
        <begin position="801"/>
        <end position="811"/>
    </location>
</feature>
<comment type="subcellular location">
    <subcellularLocation>
        <location evidence="1">Cytoplasm</location>
        <location evidence="1">Cytoskeleton</location>
    </subcellularLocation>
</comment>
<feature type="region of interest" description="Disordered" evidence="9">
    <location>
        <begin position="774"/>
        <end position="813"/>
    </location>
</feature>
<feature type="compositionally biased region" description="Polar residues" evidence="9">
    <location>
        <begin position="1285"/>
        <end position="1297"/>
    </location>
</feature>
<dbReference type="PANTHER" id="PTHR15012:SF37">
    <property type="entry name" value="PROTEIN SHROOM1"/>
    <property type="match status" value="1"/>
</dbReference>
<keyword evidence="5 7" id="KW-0009">Actin-binding</keyword>
<keyword evidence="13" id="KW-1185">Reference proteome</keyword>
<name>A0A8C8RMH2_9SAUR</name>
<dbReference type="GO" id="GO:0030864">
    <property type="term" value="C:cortical actin cytoskeleton"/>
    <property type="evidence" value="ECO:0007669"/>
    <property type="project" value="TreeGrafter"/>
</dbReference>
<dbReference type="PROSITE" id="PS51307">
    <property type="entry name" value="ASD2"/>
    <property type="match status" value="1"/>
</dbReference>
<dbReference type="GO" id="GO:0007015">
    <property type="term" value="P:actin filament organization"/>
    <property type="evidence" value="ECO:0007669"/>
    <property type="project" value="TreeGrafter"/>
</dbReference>
<comment type="similarity">
    <text evidence="2">Belongs to the shroom family.</text>
</comment>
<feature type="compositionally biased region" description="Polar residues" evidence="9">
    <location>
        <begin position="536"/>
        <end position="546"/>
    </location>
</feature>
<accession>A0A8C8RMH2</accession>
<evidence type="ECO:0000259" key="11">
    <source>
        <dbReference type="PROSITE" id="PS51307"/>
    </source>
</evidence>
<keyword evidence="3" id="KW-0963">Cytoplasm</keyword>
<dbReference type="GO" id="GO:0005874">
    <property type="term" value="C:microtubule"/>
    <property type="evidence" value="ECO:0007669"/>
    <property type="project" value="UniProtKB-KW"/>
</dbReference>
<reference evidence="12" key="2">
    <citation type="submission" date="2025-09" db="UniProtKB">
        <authorList>
            <consortium name="Ensembl"/>
        </authorList>
    </citation>
    <scope>IDENTIFICATION</scope>
</reference>
<evidence type="ECO:0000256" key="9">
    <source>
        <dbReference type="SAM" id="MobiDB-lite"/>
    </source>
</evidence>
<dbReference type="PROSITE" id="PS51306">
    <property type="entry name" value="ASD1"/>
    <property type="match status" value="1"/>
</dbReference>
<feature type="region of interest" description="Disordered" evidence="9">
    <location>
        <begin position="1151"/>
        <end position="1172"/>
    </location>
</feature>
<dbReference type="Gene3D" id="6.10.250.3120">
    <property type="match status" value="1"/>
</dbReference>
<evidence type="ECO:0000256" key="3">
    <source>
        <dbReference type="ARBA" id="ARBA00022490"/>
    </source>
</evidence>
<feature type="coiled-coil region" evidence="8">
    <location>
        <begin position="1390"/>
        <end position="1436"/>
    </location>
</feature>
<dbReference type="GO" id="GO:0016324">
    <property type="term" value="C:apical plasma membrane"/>
    <property type="evidence" value="ECO:0007669"/>
    <property type="project" value="TreeGrafter"/>
</dbReference>
<evidence type="ECO:0000313" key="13">
    <source>
        <dbReference type="Proteomes" id="UP000694393"/>
    </source>
</evidence>
<evidence type="ECO:0000256" key="4">
    <source>
        <dbReference type="ARBA" id="ARBA00022701"/>
    </source>
</evidence>
<evidence type="ECO:0008006" key="14">
    <source>
        <dbReference type="Google" id="ProtNLM"/>
    </source>
</evidence>
<protein>
    <recommendedName>
        <fullName evidence="14">Protein Shroom1</fullName>
    </recommendedName>
</protein>
<keyword evidence="6" id="KW-0206">Cytoskeleton</keyword>
<evidence type="ECO:0000256" key="2">
    <source>
        <dbReference type="ARBA" id="ARBA00006469"/>
    </source>
</evidence>
<proteinExistence type="inferred from homology"/>
<dbReference type="InterPro" id="IPR014799">
    <property type="entry name" value="ASD2_dom"/>
</dbReference>
<feature type="region of interest" description="Disordered" evidence="9">
    <location>
        <begin position="652"/>
        <end position="684"/>
    </location>
</feature>
<evidence type="ECO:0000313" key="12">
    <source>
        <dbReference type="Ensembl" id="ENSPCEP00000008037.1"/>
    </source>
</evidence>
<feature type="region of interest" description="Disordered" evidence="9">
    <location>
        <begin position="418"/>
        <end position="444"/>
    </location>
</feature>
<dbReference type="InterPro" id="IPR014800">
    <property type="entry name" value="ASD1_dom"/>
</dbReference>
<dbReference type="GO" id="GO:0051015">
    <property type="term" value="F:actin filament binding"/>
    <property type="evidence" value="ECO:0007669"/>
    <property type="project" value="InterPro"/>
</dbReference>
<dbReference type="Pfam" id="PF08688">
    <property type="entry name" value="ASD1"/>
    <property type="match status" value="1"/>
</dbReference>
<organism evidence="12 13">
    <name type="scientific">Pelusios castaneus</name>
    <name type="common">West African mud turtle</name>
    <dbReference type="NCBI Taxonomy" id="367368"/>
    <lineage>
        <taxon>Eukaryota</taxon>
        <taxon>Metazoa</taxon>
        <taxon>Chordata</taxon>
        <taxon>Craniata</taxon>
        <taxon>Vertebrata</taxon>
        <taxon>Euteleostomi</taxon>
        <taxon>Archelosauria</taxon>
        <taxon>Testudinata</taxon>
        <taxon>Testudines</taxon>
        <taxon>Pleurodira</taxon>
        <taxon>Pelomedusidae</taxon>
        <taxon>Pelusios</taxon>
    </lineage>
</organism>
<dbReference type="PANTHER" id="PTHR15012">
    <property type="entry name" value="APICAL PROTEIN/SHROOM-RELATED"/>
    <property type="match status" value="1"/>
</dbReference>
<reference evidence="12" key="1">
    <citation type="submission" date="2025-08" db="UniProtKB">
        <authorList>
            <consortium name="Ensembl"/>
        </authorList>
    </citation>
    <scope>IDENTIFICATION</scope>
</reference>
<feature type="domain" description="ASD2" evidence="11">
    <location>
        <begin position="1204"/>
        <end position="1492"/>
    </location>
</feature>
<dbReference type="GO" id="GO:0043296">
    <property type="term" value="C:apical junction complex"/>
    <property type="evidence" value="ECO:0007669"/>
    <property type="project" value="TreeGrafter"/>
</dbReference>
<feature type="region of interest" description="Disordered" evidence="9">
    <location>
        <begin position="1266"/>
        <end position="1309"/>
    </location>
</feature>
<sequence>MASYGNEIERWNLKQPGRIADLLEPVASPDYGNSLSPLKSISSIDHLLDSAYSSFSGGSNVPEYHSSSYYNENYCLPLKQLPYMDLEYVRGIYNPNAINCDPKHTDQHKLLELSHHNYDNIGINGQDQSMPSPVASPSAFLPLPPSPPARLQSYKATRNFENTRGKSNSGNNFGYPMQVATCAQGISNVLLPSDSVTNWVSGLKNEGLMIEDSKEWDPSQDGTKKNKPHVFNRPSSIIFQEYLKSDSLDKTPKLFGTQNSANKIPEEINSKSSDPVHANLKDVNDTQENQQYLYACGVHRPPFREGNLQSSVSESSQPEGQFSYIQCSCCAEVHSGSKQDVLESNAGLKYLDSSLPSEDVSEKMNILEDKNQSSGSEEENRKNVWRLRLTQHIKMQKSLLSHSSGGVETEATHHGALDFGNKQFSDSADQTAHYRPNNDTPSQLLNGLRRETKANNSVPDLSMNPKQEDILNPIHQRKHQLESQKKLERQPQDDHASEKINRQTTPLLYYLSGGKNPTILSHKNHIQQHEDLGSLPKTSPKSNHPVSAQPIEIQREINQLRKNKYHHQSTSDGTINETDDVILGSSASSVDESFKNDYREKLKVAQRKVLRETSFKRKDLQMSLPIRLRQKPSKRPSIEHLRSLSLSSANEDARLILPPKPLENSSKDEETKRPQAARIGGRKRITKEQKTLCYSEPEKLNQLDNQQDQGIQWREESAGVRSDDINEQDTVATRKKILENRGSVLSSSNFSKTELKQIQHTALIEYMERKIAQRPFSALQKPPLQKRPSKSKGLHEDKSSNPESSRNIQNNEDLHRCTTFPASSVPGCENYHIIPSFTSKNEVDLAEEKYCARDEKQRGCRARGRGKSMEEIGISETVRLTMLSQSTDQLHHMKSRRILPVPGLELGKNSSAANPQSNLHSPKSVSEILPRQTNNEDIVGLKGSDTMVQTLERLPSTKKPPSISLSTENLSPWCESSLGTMQSPLLHSETPLHSPLEEDNVFFNDSATNGLDITSKLSCLYGQSDTLLSRADMPESLLTVLSLQAVSEEKQSKAEQKARLQIPEKDESSLWGTNEEIKDSSAAANSCCPDVKTLTSEIPILLPRREDNEETQVEKECKVKSMAGNTSTRAPWQQIEANDIALPQEKINCHPASSVQSDEGDTTKISSSSINEKAAYDSQNLALPERDTDFPKRRLRSAEDQRYEELAMEIIAKDNSLTDILIPHPIRKTALDLLEGLFPVNISMSDRSRRNKGARMREEVQPVMENNRRKNIEGPTESYFETEPSADQSPEEPNSNMKPILIKNSHGSNDLDDITSKKKELISSIQSKLQTLWEEKELVLSETKEYALCGKELEAMVQDVCKPNEYERYMMFIGDMEKVASLLLCLSSRLARVQNAMRKINENTDAEEKQSLNERHNLLSRQREDAKDLKENLDRRGRVVFDILSKYLTDKQLQEYQHFVQVKTSLLIEQKDLEEQIKFLEEQLESLEKSILL</sequence>
<evidence type="ECO:0000256" key="5">
    <source>
        <dbReference type="ARBA" id="ARBA00023203"/>
    </source>
</evidence>
<feature type="compositionally biased region" description="Basic and acidic residues" evidence="9">
    <location>
        <begin position="479"/>
        <end position="501"/>
    </location>
</feature>
<evidence type="ECO:0000259" key="10">
    <source>
        <dbReference type="PROSITE" id="PS51306"/>
    </source>
</evidence>
<feature type="domain" description="ASD1" evidence="10">
    <location>
        <begin position="602"/>
        <end position="704"/>
    </location>
</feature>
<keyword evidence="8" id="KW-0175">Coiled coil</keyword>
<dbReference type="Pfam" id="PF08687">
    <property type="entry name" value="ASD2"/>
    <property type="match status" value="1"/>
</dbReference>
<evidence type="ECO:0000256" key="6">
    <source>
        <dbReference type="ARBA" id="ARBA00023212"/>
    </source>
</evidence>
<feature type="region of interest" description="Disordered" evidence="9">
    <location>
        <begin position="527"/>
        <end position="546"/>
    </location>
</feature>
<keyword evidence="4" id="KW-0493">Microtubule</keyword>
<dbReference type="GO" id="GO:0005912">
    <property type="term" value="C:adherens junction"/>
    <property type="evidence" value="ECO:0007669"/>
    <property type="project" value="TreeGrafter"/>
</dbReference>
<dbReference type="InterPro" id="IPR027685">
    <property type="entry name" value="Shroom_fam"/>
</dbReference>
<evidence type="ECO:0000256" key="1">
    <source>
        <dbReference type="ARBA" id="ARBA00004245"/>
    </source>
</evidence>